<proteinExistence type="predicted"/>
<dbReference type="AlphaFoldDB" id="A0A5K3FHV3"/>
<accession>A0A5K3FHV3</accession>
<organism evidence="1">
    <name type="scientific">Mesocestoides corti</name>
    <name type="common">Flatworm</name>
    <dbReference type="NCBI Taxonomy" id="53468"/>
    <lineage>
        <taxon>Eukaryota</taxon>
        <taxon>Metazoa</taxon>
        <taxon>Spiralia</taxon>
        <taxon>Lophotrochozoa</taxon>
        <taxon>Platyhelminthes</taxon>
        <taxon>Cestoda</taxon>
        <taxon>Eucestoda</taxon>
        <taxon>Cyclophyllidea</taxon>
        <taxon>Mesocestoididae</taxon>
        <taxon>Mesocestoides</taxon>
    </lineage>
</organism>
<reference evidence="1" key="1">
    <citation type="submission" date="2019-11" db="UniProtKB">
        <authorList>
            <consortium name="WormBaseParasite"/>
        </authorList>
    </citation>
    <scope>IDENTIFICATION</scope>
</reference>
<evidence type="ECO:0000313" key="1">
    <source>
        <dbReference type="WBParaSite" id="MCU_007948-RA"/>
    </source>
</evidence>
<sequence>MFPSCPDHEKISIIRRRPRLRIALCLFATSVTRSHLDFGHGLVIRRVKSGTWESSYWNQIAPLKFRITIDTKGVLIQTAITRNLILTSGLLRTSKPRLASKTFLVFFTLFSQKMDRFRPLRLHPKYFLIKV</sequence>
<protein>
    <submittedName>
        <fullName evidence="1">Secreted protein</fullName>
    </submittedName>
</protein>
<name>A0A5K3FHV3_MESCO</name>
<dbReference type="WBParaSite" id="MCU_007948-RA">
    <property type="protein sequence ID" value="MCU_007948-RA"/>
    <property type="gene ID" value="MCU_007948"/>
</dbReference>